<keyword evidence="8 9" id="KW-0807">Transducer</keyword>
<proteinExistence type="inferred from homology"/>
<dbReference type="PRINTS" id="PR00237">
    <property type="entry name" value="GPCRRHODOPSN"/>
</dbReference>
<keyword evidence="7 9" id="KW-0675">Receptor</keyword>
<evidence type="ECO:0000256" key="1">
    <source>
        <dbReference type="ARBA" id="ARBA00004651"/>
    </source>
</evidence>
<dbReference type="SUPFAM" id="SSF81321">
    <property type="entry name" value="Family A G protein-coupled receptor-like"/>
    <property type="match status" value="1"/>
</dbReference>
<evidence type="ECO:0000256" key="10">
    <source>
        <dbReference type="SAM" id="MobiDB-lite"/>
    </source>
</evidence>
<dbReference type="OMA" id="NSAPNFF"/>
<feature type="transmembrane region" description="Helical" evidence="11">
    <location>
        <begin position="193"/>
        <end position="216"/>
    </location>
</feature>
<dbReference type="CDD" id="cd00637">
    <property type="entry name" value="7tm_classA_rhodopsin-like"/>
    <property type="match status" value="1"/>
</dbReference>
<dbReference type="PANTHER" id="PTHR24249">
    <property type="entry name" value="HISTAMINE RECEPTOR-RELATED G-PROTEIN COUPLED RECEPTOR"/>
    <property type="match status" value="1"/>
</dbReference>
<dbReference type="Gene3D" id="1.20.1070.10">
    <property type="entry name" value="Rhodopsin 7-helix transmembrane proteins"/>
    <property type="match status" value="1"/>
</dbReference>
<feature type="transmembrane region" description="Helical" evidence="11">
    <location>
        <begin position="155"/>
        <end position="173"/>
    </location>
</feature>
<feature type="transmembrane region" description="Helical" evidence="11">
    <location>
        <begin position="265"/>
        <end position="292"/>
    </location>
</feature>
<feature type="transmembrane region" description="Helical" evidence="11">
    <location>
        <begin position="112"/>
        <end position="134"/>
    </location>
</feature>
<dbReference type="SMART" id="SM01381">
    <property type="entry name" value="7TM_GPCR_Srsx"/>
    <property type="match status" value="1"/>
</dbReference>
<feature type="transmembrane region" description="Helical" evidence="11">
    <location>
        <begin position="40"/>
        <end position="64"/>
    </location>
</feature>
<keyword evidence="3 9" id="KW-0812">Transmembrane</keyword>
<name>A0A913WNT6_EXADI</name>
<dbReference type="InterPro" id="IPR050569">
    <property type="entry name" value="TAAR"/>
</dbReference>
<keyword evidence="5 9" id="KW-0297">G-protein coupled receptor</keyword>
<dbReference type="PANTHER" id="PTHR24249:SF372">
    <property type="entry name" value="G-PROTEIN COUPLED RECEPTORS FAMILY 1 PROFILE DOMAIN-CONTAINING PROTEIN"/>
    <property type="match status" value="1"/>
</dbReference>
<reference evidence="13" key="1">
    <citation type="submission" date="2022-11" db="UniProtKB">
        <authorList>
            <consortium name="EnsemblMetazoa"/>
        </authorList>
    </citation>
    <scope>IDENTIFICATION</scope>
</reference>
<dbReference type="GeneID" id="110231177"/>
<evidence type="ECO:0000256" key="5">
    <source>
        <dbReference type="ARBA" id="ARBA00023040"/>
    </source>
</evidence>
<dbReference type="InterPro" id="IPR017452">
    <property type="entry name" value="GPCR_Rhodpsn_7TM"/>
</dbReference>
<keyword evidence="4 11" id="KW-1133">Transmembrane helix</keyword>
<dbReference type="GO" id="GO:0004930">
    <property type="term" value="F:G protein-coupled receptor activity"/>
    <property type="evidence" value="ECO:0007669"/>
    <property type="project" value="UniProtKB-KW"/>
</dbReference>
<feature type="transmembrane region" description="Helical" evidence="11">
    <location>
        <begin position="76"/>
        <end position="100"/>
    </location>
</feature>
<dbReference type="AlphaFoldDB" id="A0A913WNT6"/>
<dbReference type="EnsemblMetazoa" id="XM_021036162.2">
    <property type="protein sequence ID" value="XP_020891821.1"/>
    <property type="gene ID" value="LOC110231177"/>
</dbReference>
<keyword evidence="6 11" id="KW-0472">Membrane</keyword>
<evidence type="ECO:0000256" key="4">
    <source>
        <dbReference type="ARBA" id="ARBA00022989"/>
    </source>
</evidence>
<comment type="subcellular location">
    <subcellularLocation>
        <location evidence="1">Cell membrane</location>
        <topology evidence="1">Multi-pass membrane protein</topology>
    </subcellularLocation>
</comment>
<feature type="region of interest" description="Disordered" evidence="10">
    <location>
        <begin position="234"/>
        <end position="254"/>
    </location>
</feature>
<feature type="transmembrane region" description="Helical" evidence="11">
    <location>
        <begin position="304"/>
        <end position="325"/>
    </location>
</feature>
<dbReference type="KEGG" id="epa:110231177"/>
<dbReference type="RefSeq" id="XP_020891821.1">
    <property type="nucleotide sequence ID" value="XM_021036162.2"/>
</dbReference>
<feature type="domain" description="G-protein coupled receptors family 1 profile" evidence="12">
    <location>
        <begin position="55"/>
        <end position="322"/>
    </location>
</feature>
<evidence type="ECO:0000313" key="14">
    <source>
        <dbReference type="Proteomes" id="UP000887567"/>
    </source>
</evidence>
<evidence type="ECO:0000256" key="7">
    <source>
        <dbReference type="ARBA" id="ARBA00023170"/>
    </source>
</evidence>
<evidence type="ECO:0000259" key="12">
    <source>
        <dbReference type="PROSITE" id="PS50262"/>
    </source>
</evidence>
<dbReference type="PROSITE" id="PS50262">
    <property type="entry name" value="G_PROTEIN_RECEP_F1_2"/>
    <property type="match status" value="1"/>
</dbReference>
<dbReference type="InterPro" id="IPR000276">
    <property type="entry name" value="GPCR_Rhodpsn"/>
</dbReference>
<evidence type="ECO:0000256" key="3">
    <source>
        <dbReference type="ARBA" id="ARBA00022692"/>
    </source>
</evidence>
<evidence type="ECO:0000256" key="9">
    <source>
        <dbReference type="RuleBase" id="RU000688"/>
    </source>
</evidence>
<organism evidence="13 14">
    <name type="scientific">Exaiptasia diaphana</name>
    <name type="common">Tropical sea anemone</name>
    <name type="synonym">Aiptasia pulchella</name>
    <dbReference type="NCBI Taxonomy" id="2652724"/>
    <lineage>
        <taxon>Eukaryota</taxon>
        <taxon>Metazoa</taxon>
        <taxon>Cnidaria</taxon>
        <taxon>Anthozoa</taxon>
        <taxon>Hexacorallia</taxon>
        <taxon>Actiniaria</taxon>
        <taxon>Aiptasiidae</taxon>
        <taxon>Exaiptasia</taxon>
    </lineage>
</organism>
<evidence type="ECO:0000256" key="8">
    <source>
        <dbReference type="ARBA" id="ARBA00023224"/>
    </source>
</evidence>
<evidence type="ECO:0000256" key="11">
    <source>
        <dbReference type="SAM" id="Phobius"/>
    </source>
</evidence>
<evidence type="ECO:0000256" key="6">
    <source>
        <dbReference type="ARBA" id="ARBA00023136"/>
    </source>
</evidence>
<dbReference type="PROSITE" id="PS00237">
    <property type="entry name" value="G_PROTEIN_RECEP_F1_1"/>
    <property type="match status" value="1"/>
</dbReference>
<protein>
    <recommendedName>
        <fullName evidence="12">G-protein coupled receptors family 1 profile domain-containing protein</fullName>
    </recommendedName>
</protein>
<dbReference type="Pfam" id="PF00001">
    <property type="entry name" value="7tm_1"/>
    <property type="match status" value="1"/>
</dbReference>
<accession>A0A913WNT6</accession>
<sequence length="340" mass="38846">MSSFLNDTIFAQTTTPFPLNNSQLDNGTTSAIATKERPTWYWIIRGLFAFVTILGNGLVIYIISSRRRLRSQPSPNWFILSLAVADFFVGAFNAPAFFIYSFYVKNEQDVFAGLQFFMNIFLIASSTNLCALTLDRYIAVIHPFKHSNFAKASSCAITIAVAWILPILQRIPYLVLKIVNPPSQQQQLGYYQIFYIFGFILLPNVFVLVAYIRIIFVAKEHRKQIRALTGHCESSTGVSMDSTSTNSGSSRSEQKRRLHNSYNGTIAVGVVVFIFLVCNGFLCYWLICFYLIPKCKETESSKLFISMVLLRYVNSAPNFFVYSLIKSDFQRELRRMLKRQ</sequence>
<evidence type="ECO:0000256" key="2">
    <source>
        <dbReference type="ARBA" id="ARBA00022475"/>
    </source>
</evidence>
<keyword evidence="14" id="KW-1185">Reference proteome</keyword>
<dbReference type="Proteomes" id="UP000887567">
    <property type="component" value="Unplaced"/>
</dbReference>
<comment type="similarity">
    <text evidence="9">Belongs to the G-protein coupled receptor 1 family.</text>
</comment>
<dbReference type="OrthoDB" id="5963071at2759"/>
<dbReference type="GO" id="GO:0005886">
    <property type="term" value="C:plasma membrane"/>
    <property type="evidence" value="ECO:0007669"/>
    <property type="project" value="UniProtKB-SubCell"/>
</dbReference>
<feature type="compositionally biased region" description="Low complexity" evidence="10">
    <location>
        <begin position="239"/>
        <end position="251"/>
    </location>
</feature>
<evidence type="ECO:0000313" key="13">
    <source>
        <dbReference type="EnsemblMetazoa" id="XP_020891821.1"/>
    </source>
</evidence>
<keyword evidence="2" id="KW-1003">Cell membrane</keyword>